<evidence type="ECO:0000313" key="2">
    <source>
        <dbReference type="Proteomes" id="UP000618818"/>
    </source>
</evidence>
<dbReference type="RefSeq" id="WP_191194061.1">
    <property type="nucleotide sequence ID" value="NZ_JACXYZ010000001.1"/>
</dbReference>
<dbReference type="Proteomes" id="UP000618818">
    <property type="component" value="Unassembled WGS sequence"/>
</dbReference>
<gene>
    <name evidence="1" type="ORF">IEZ26_06555</name>
</gene>
<name>A0ABR8NAL9_9ACTN</name>
<reference evidence="1 2" key="1">
    <citation type="submission" date="2020-09" db="EMBL/GenBank/DDBJ databases">
        <title>novel species in genus Nocardioides.</title>
        <authorList>
            <person name="Zhang G."/>
        </authorList>
    </citation>
    <scope>NUCLEOTIDE SEQUENCE [LARGE SCALE GENOMIC DNA]</scope>
    <source>
        <strain evidence="1 2">KCTC 39551</strain>
    </source>
</reference>
<evidence type="ECO:0000313" key="1">
    <source>
        <dbReference type="EMBL" id="MBD3924276.1"/>
    </source>
</evidence>
<proteinExistence type="predicted"/>
<sequence>MSTNFPMLLCGRNSKDSSRVGAYDAADDLHLAATFLAENHGLDVRPILPSRDFIADALMKHGIVVESKDVNGRKFSNRFLLIDLREHGVVLSVSAGSGKKMTADFQQPHVQWLDLLAKTPDLALGALYFKRPDRMAREYWAIGTLLHRLRHLESQRPIWVGDGKRGRWDLAAVQDIVRFVEATGSTQEADGFILKRLASQREHTGAGMEHYRVPYALHSACPPGTYRYQPHGSKRWTLAIDSPDLYPEEDPVAGKPRGVPDVVLPNACLADQAATIQWLLSELGKPGKGLRELWPSLIARGYSTETLRLSEGQGARAYYGGPSKPVTGISWDYVSSWSRSIIENLDFYETGILVRSISPDVDPIEIANCFPPSGRWAEPADFERIRRYLRDRKRAASTRTAWSWTGMPVTVNGVSGQLGTPRRPKERQAVRWPVLLDSPLPAGDPALRGGLFVPLVPDEVLTTGIVESLLAANGRPLLAAIGHQSMDEENAELAAQLGDLDHKVGVLERRIARKQEDIYAEDPETGEAVMPSLMRIEAMKDIERLQFEAAALLAQRRDLSDQFDGLRVSDSGVSVDDLQAILDGLHNPRTNAYRQRLGQAIRSLDFQIEAIKRDRLRGRSVTFTGEIILETSVGARSVPFGGAYELGAAAESAATTLDGLVRLRAGDLPAAYPRGSRERVGVTLALRALGANAEAFALRTCEDGPLLRLGMAALFPTPAQAEAGAAIATVEDLAADETFRADFGDVALLAERMAEVHANRGTPRWLDPGEAVIEVDLMIASIVPSRSVSYTRKQLTNLRRRLSDDPHKAGAWSWDGGQPVLSPCPHCEGIWRVPVRFREAAGYLCLECRLDVVGVRWPARFDQWVTRVDAWQAIGAPIVTTNCEPAAPPKRRARRHRSLADLDLSARDAIIADYLDRSVPVSRIMTTHNLSADTLSKLVKSAGVPTRYAATRERWDSRS</sequence>
<dbReference type="EMBL" id="JACXYZ010000001">
    <property type="protein sequence ID" value="MBD3924276.1"/>
    <property type="molecule type" value="Genomic_DNA"/>
</dbReference>
<accession>A0ABR8NAL9</accession>
<protein>
    <recommendedName>
        <fullName evidence="3">Resolvase/invertase-type recombinase catalytic domain-containing protein</fullName>
    </recommendedName>
</protein>
<comment type="caution">
    <text evidence="1">The sequence shown here is derived from an EMBL/GenBank/DDBJ whole genome shotgun (WGS) entry which is preliminary data.</text>
</comment>
<keyword evidence="2" id="KW-1185">Reference proteome</keyword>
<organism evidence="1 2">
    <name type="scientific">Nocardioides cavernae</name>
    <dbReference type="NCBI Taxonomy" id="1921566"/>
    <lineage>
        <taxon>Bacteria</taxon>
        <taxon>Bacillati</taxon>
        <taxon>Actinomycetota</taxon>
        <taxon>Actinomycetes</taxon>
        <taxon>Propionibacteriales</taxon>
        <taxon>Nocardioidaceae</taxon>
        <taxon>Nocardioides</taxon>
    </lineage>
</organism>
<evidence type="ECO:0008006" key="3">
    <source>
        <dbReference type="Google" id="ProtNLM"/>
    </source>
</evidence>